<keyword evidence="5" id="KW-0677">Repeat</keyword>
<feature type="repeat" description="Solcar" evidence="10">
    <location>
        <begin position="14"/>
        <end position="100"/>
    </location>
</feature>
<dbReference type="InterPro" id="IPR023395">
    <property type="entry name" value="MCP_dom_sf"/>
</dbReference>
<dbReference type="SUPFAM" id="SSF103506">
    <property type="entry name" value="Mitochondrial carrier"/>
    <property type="match status" value="1"/>
</dbReference>
<dbReference type="PRINTS" id="PR00926">
    <property type="entry name" value="MITOCARRIER"/>
</dbReference>
<evidence type="ECO:0000313" key="12">
    <source>
        <dbReference type="EMBL" id="JAU93510.1"/>
    </source>
</evidence>
<feature type="repeat" description="Solcar" evidence="10">
    <location>
        <begin position="213"/>
        <end position="303"/>
    </location>
</feature>
<evidence type="ECO:0000256" key="11">
    <source>
        <dbReference type="RuleBase" id="RU000488"/>
    </source>
</evidence>
<dbReference type="PROSITE" id="PS50920">
    <property type="entry name" value="SOLCAR"/>
    <property type="match status" value="3"/>
</dbReference>
<keyword evidence="3 11" id="KW-0813">Transport</keyword>
<name>A0A1J3JM02_NOCCA</name>
<feature type="repeat" description="Solcar" evidence="10">
    <location>
        <begin position="112"/>
        <end position="204"/>
    </location>
</feature>
<evidence type="ECO:0000256" key="6">
    <source>
        <dbReference type="ARBA" id="ARBA00022792"/>
    </source>
</evidence>
<evidence type="ECO:0000256" key="2">
    <source>
        <dbReference type="ARBA" id="ARBA00006375"/>
    </source>
</evidence>
<evidence type="ECO:0000256" key="4">
    <source>
        <dbReference type="ARBA" id="ARBA00022692"/>
    </source>
</evidence>
<reference evidence="12" key="1">
    <citation type="submission" date="2016-07" db="EMBL/GenBank/DDBJ databases">
        <title>De novo transcriptome assembly of four accessions of the metal hyperaccumulator plant Noccaea caerulescens.</title>
        <authorList>
            <person name="Blande D."/>
            <person name="Halimaa P."/>
            <person name="Tervahauta A.I."/>
            <person name="Aarts M.G."/>
            <person name="Karenlampi S.O."/>
        </authorList>
    </citation>
    <scope>NUCLEOTIDE SEQUENCE</scope>
</reference>
<evidence type="ECO:0000256" key="9">
    <source>
        <dbReference type="ARBA" id="ARBA00023136"/>
    </source>
</evidence>
<dbReference type="Pfam" id="PF00153">
    <property type="entry name" value="Mito_carr"/>
    <property type="match status" value="3"/>
</dbReference>
<dbReference type="GO" id="GO:0022857">
    <property type="term" value="F:transmembrane transporter activity"/>
    <property type="evidence" value="ECO:0007669"/>
    <property type="project" value="UniProtKB-ARBA"/>
</dbReference>
<dbReference type="PANTHER" id="PTHR45618">
    <property type="entry name" value="MITOCHONDRIAL DICARBOXYLATE CARRIER-RELATED"/>
    <property type="match status" value="1"/>
</dbReference>
<dbReference type="EMBL" id="GEVM01012428">
    <property type="protein sequence ID" value="JAU93510.1"/>
    <property type="molecule type" value="Transcribed_RNA"/>
</dbReference>
<dbReference type="InterPro" id="IPR050391">
    <property type="entry name" value="Mito_Metabolite_Transporter"/>
</dbReference>
<proteinExistence type="inferred from homology"/>
<keyword evidence="4 10" id="KW-0812">Transmembrane</keyword>
<gene>
    <name evidence="12" type="ORF">MP_TR5605_c1_g1_i1_g.15595</name>
</gene>
<keyword evidence="6" id="KW-0999">Mitochondrion inner membrane</keyword>
<evidence type="ECO:0000256" key="1">
    <source>
        <dbReference type="ARBA" id="ARBA00004448"/>
    </source>
</evidence>
<accession>A0A1J3JM02</accession>
<comment type="subcellular location">
    <subcellularLocation>
        <location evidence="1">Mitochondrion inner membrane</location>
        <topology evidence="1">Multi-pass membrane protein</topology>
    </subcellularLocation>
</comment>
<keyword evidence="9 10" id="KW-0472">Membrane</keyword>
<dbReference type="FunFam" id="1.50.40.10:FF:000062">
    <property type="entry name" value="mitochondrial uncoupling protein 3"/>
    <property type="match status" value="1"/>
</dbReference>
<evidence type="ECO:0000256" key="7">
    <source>
        <dbReference type="ARBA" id="ARBA00022989"/>
    </source>
</evidence>
<dbReference type="Gene3D" id="1.50.40.10">
    <property type="entry name" value="Mitochondrial carrier domain"/>
    <property type="match status" value="1"/>
</dbReference>
<keyword evidence="8" id="KW-0496">Mitochondrion</keyword>
<protein>
    <submittedName>
        <fullName evidence="12">Mitochondrial uncoupling protein 3</fullName>
    </submittedName>
</protein>
<evidence type="ECO:0000256" key="8">
    <source>
        <dbReference type="ARBA" id="ARBA00023128"/>
    </source>
</evidence>
<evidence type="ECO:0000256" key="5">
    <source>
        <dbReference type="ARBA" id="ARBA00022737"/>
    </source>
</evidence>
<evidence type="ECO:0000256" key="3">
    <source>
        <dbReference type="ARBA" id="ARBA00022448"/>
    </source>
</evidence>
<dbReference type="InterPro" id="IPR018108">
    <property type="entry name" value="MCP_transmembrane"/>
</dbReference>
<keyword evidence="7" id="KW-1133">Transmembrane helix</keyword>
<sequence length="309" mass="33809">MERSRVTGEAPTQTRILLASLSAMVAETVTFPIDLTKTRMQLHGSGSASAAHRIGAIGVVTEIARQEGVVGLYKGLSPAIIRHLFYTPIRIIGYENLKGIIVRSDANNGESVPLATKALLGGISGVIAQVVASPADLVKVRMQADGRLVSQGLKPRYSGPIEAFTKILQTEGVKGLWKGVLPNIQRAFLVNMGELACYDHAKHFVIERNISGDDIYAHTLASIMSGLASTALSCPADVVKTRMMSQNQNQGEKAVYRNSYECLVKTVRFEGVRALWKGFFPTWARLGPWQFVFWVSYEKFRHLAGLSSF</sequence>
<comment type="similarity">
    <text evidence="2 11">Belongs to the mitochondrial carrier (TC 2.A.29) family.</text>
</comment>
<organism evidence="12">
    <name type="scientific">Noccaea caerulescens</name>
    <name type="common">Alpine penny-cress</name>
    <name type="synonym">Thlaspi caerulescens</name>
    <dbReference type="NCBI Taxonomy" id="107243"/>
    <lineage>
        <taxon>Eukaryota</taxon>
        <taxon>Viridiplantae</taxon>
        <taxon>Streptophyta</taxon>
        <taxon>Embryophyta</taxon>
        <taxon>Tracheophyta</taxon>
        <taxon>Spermatophyta</taxon>
        <taxon>Magnoliopsida</taxon>
        <taxon>eudicotyledons</taxon>
        <taxon>Gunneridae</taxon>
        <taxon>Pentapetalae</taxon>
        <taxon>rosids</taxon>
        <taxon>malvids</taxon>
        <taxon>Brassicales</taxon>
        <taxon>Brassicaceae</taxon>
        <taxon>Coluteocarpeae</taxon>
        <taxon>Noccaea</taxon>
    </lineage>
</organism>
<dbReference type="AlphaFoldDB" id="A0A1J3JM02"/>
<dbReference type="InterPro" id="IPR002067">
    <property type="entry name" value="MCP"/>
</dbReference>
<evidence type="ECO:0000256" key="10">
    <source>
        <dbReference type="PROSITE-ProRule" id="PRU00282"/>
    </source>
</evidence>
<dbReference type="GO" id="GO:0005743">
    <property type="term" value="C:mitochondrial inner membrane"/>
    <property type="evidence" value="ECO:0007669"/>
    <property type="project" value="UniProtKB-SubCell"/>
</dbReference>